<comment type="similarity">
    <text evidence="1">Belongs to the universal stress protein A family.</text>
</comment>
<protein>
    <submittedName>
        <fullName evidence="3">Universal stress protein</fullName>
    </submittedName>
</protein>
<dbReference type="InterPro" id="IPR014729">
    <property type="entry name" value="Rossmann-like_a/b/a_fold"/>
</dbReference>
<evidence type="ECO:0000256" key="1">
    <source>
        <dbReference type="ARBA" id="ARBA00008791"/>
    </source>
</evidence>
<sequence length="304" mass="34705">MYPFKRLLIAMDLTPMDDVLLQYASMASQYDSVEYICFIHVAKKTQIPKGVAEQFPDLETSPQNEEILQHMQQKVKDLMNIGENTELCYEVQQGDPTTTVLEWIDQKDIDLAIFGRKKQLTGTGILSKKLAKLAHCSVGFIPERFPMNGQRFLVPVDFSDNCQMAMEAALVRAGEEGEVICHHVYEVPTGYSKLGKSYEEFAEIMLKNVKEDYEDFLKIIHSPQKPRCIYSLDKEHNPAEIIYEVAKQENVDAIIVGSKGRTKLASWLLGSTAEKLLEYDNKIPLYIIKNKEKNMDFIQALLNL</sequence>
<accession>A0AAW9SBG6</accession>
<dbReference type="AlphaFoldDB" id="A0AAW9SBG6"/>
<keyword evidence="4" id="KW-1185">Reference proteome</keyword>
<dbReference type="InterPro" id="IPR006015">
    <property type="entry name" value="Universal_stress_UspA"/>
</dbReference>
<dbReference type="SUPFAM" id="SSF52402">
    <property type="entry name" value="Adenine nucleotide alpha hydrolases-like"/>
    <property type="match status" value="2"/>
</dbReference>
<feature type="domain" description="UspA" evidence="2">
    <location>
        <begin position="4"/>
        <end position="138"/>
    </location>
</feature>
<dbReference type="Proteomes" id="UP001403385">
    <property type="component" value="Unassembled WGS sequence"/>
</dbReference>
<dbReference type="CDD" id="cd00293">
    <property type="entry name" value="USP-like"/>
    <property type="match status" value="1"/>
</dbReference>
<evidence type="ECO:0000259" key="2">
    <source>
        <dbReference type="Pfam" id="PF00582"/>
    </source>
</evidence>
<dbReference type="PANTHER" id="PTHR46268:SF6">
    <property type="entry name" value="UNIVERSAL STRESS PROTEIN UP12"/>
    <property type="match status" value="1"/>
</dbReference>
<dbReference type="EMBL" id="JBDKWZ010000010">
    <property type="protein sequence ID" value="MEN7549808.1"/>
    <property type="molecule type" value="Genomic_DNA"/>
</dbReference>
<dbReference type="PANTHER" id="PTHR46268">
    <property type="entry name" value="STRESS RESPONSE PROTEIN NHAX"/>
    <property type="match status" value="1"/>
</dbReference>
<evidence type="ECO:0000313" key="4">
    <source>
        <dbReference type="Proteomes" id="UP001403385"/>
    </source>
</evidence>
<dbReference type="InterPro" id="IPR006016">
    <property type="entry name" value="UspA"/>
</dbReference>
<dbReference type="Gene3D" id="3.40.50.620">
    <property type="entry name" value="HUPs"/>
    <property type="match status" value="2"/>
</dbReference>
<dbReference type="PRINTS" id="PR01438">
    <property type="entry name" value="UNVRSLSTRESS"/>
</dbReference>
<organism evidence="3 4">
    <name type="scientific">Rapidithrix thailandica</name>
    <dbReference type="NCBI Taxonomy" id="413964"/>
    <lineage>
        <taxon>Bacteria</taxon>
        <taxon>Pseudomonadati</taxon>
        <taxon>Bacteroidota</taxon>
        <taxon>Cytophagia</taxon>
        <taxon>Cytophagales</taxon>
        <taxon>Flammeovirgaceae</taxon>
        <taxon>Rapidithrix</taxon>
    </lineage>
</organism>
<reference evidence="3 4" key="1">
    <citation type="submission" date="2024-04" db="EMBL/GenBank/DDBJ databases">
        <title>Novel genus in family Flammeovirgaceae.</title>
        <authorList>
            <person name="Nguyen T.H."/>
            <person name="Vuong T.Q."/>
            <person name="Le H."/>
            <person name="Kim S.-G."/>
        </authorList>
    </citation>
    <scope>NUCLEOTIDE SEQUENCE [LARGE SCALE GENOMIC DNA]</scope>
    <source>
        <strain evidence="3 4">JCM 23209</strain>
    </source>
</reference>
<name>A0AAW9SBG6_9BACT</name>
<comment type="caution">
    <text evidence="3">The sequence shown here is derived from an EMBL/GenBank/DDBJ whole genome shotgun (WGS) entry which is preliminary data.</text>
</comment>
<feature type="domain" description="UspA" evidence="2">
    <location>
        <begin position="150"/>
        <end position="278"/>
    </location>
</feature>
<gene>
    <name evidence="3" type="ORF">AAG747_17925</name>
</gene>
<proteinExistence type="inferred from homology"/>
<dbReference type="RefSeq" id="WP_346822586.1">
    <property type="nucleotide sequence ID" value="NZ_JBDKWZ010000010.1"/>
</dbReference>
<dbReference type="Pfam" id="PF00582">
    <property type="entry name" value="Usp"/>
    <property type="match status" value="2"/>
</dbReference>
<evidence type="ECO:0000313" key="3">
    <source>
        <dbReference type="EMBL" id="MEN7549808.1"/>
    </source>
</evidence>